<keyword evidence="8" id="KW-0547">Nucleotide-binding</keyword>
<feature type="binding site" evidence="8">
    <location>
        <position position="307"/>
    </location>
    <ligand>
        <name>FAD</name>
        <dbReference type="ChEBI" id="CHEBI:57692"/>
    </ligand>
</feature>
<keyword evidence="14" id="KW-1185">Reference proteome</keyword>
<dbReference type="InterPro" id="IPR036188">
    <property type="entry name" value="FAD/NAD-bd_sf"/>
</dbReference>
<keyword evidence="8" id="KW-0520">NAD</keyword>
<dbReference type="RefSeq" id="WP_167221783.1">
    <property type="nucleotide sequence ID" value="NZ_JAAQPH010000003.1"/>
</dbReference>
<feature type="binding site" evidence="8">
    <location>
        <position position="53"/>
    </location>
    <ligand>
        <name>FAD</name>
        <dbReference type="ChEBI" id="CHEBI:57692"/>
    </ligand>
</feature>
<dbReference type="GO" id="GO:0016668">
    <property type="term" value="F:oxidoreductase activity, acting on a sulfur group of donors, NAD(P) as acceptor"/>
    <property type="evidence" value="ECO:0007669"/>
    <property type="project" value="InterPro"/>
</dbReference>
<dbReference type="Gene3D" id="3.30.390.30">
    <property type="match status" value="1"/>
</dbReference>
<dbReference type="FunFam" id="3.30.390.30:FF:000001">
    <property type="entry name" value="Dihydrolipoyl dehydrogenase"/>
    <property type="match status" value="1"/>
</dbReference>
<feature type="binding site" evidence="8">
    <location>
        <position position="201"/>
    </location>
    <ligand>
        <name>NAD(+)</name>
        <dbReference type="ChEBI" id="CHEBI:57540"/>
    </ligand>
</feature>
<gene>
    <name evidence="13" type="ORF">HBA54_04355</name>
</gene>
<keyword evidence="7 10" id="KW-0676">Redox-active center</keyword>
<evidence type="ECO:0000256" key="10">
    <source>
        <dbReference type="RuleBase" id="RU003691"/>
    </source>
</evidence>
<feature type="domain" description="FAD/NAD(P)-binding" evidence="12">
    <location>
        <begin position="8"/>
        <end position="321"/>
    </location>
</feature>
<sequence>MAKTIQADICVIGGGSGGLSVAAGASQMGAKVVLLEKGKMGGDCLNYGCVPSKALIAAGHAADTVRHAGKFGVNGHEPEVDFLGVRDHVRGVIAAIAPHDSVERFEELGVTVIEAAGSFTGPGEMIAGDTRIKAKRFVIATGSSAAVPPIPGLDHVPFLTNETVFDLAERPEHLIVIGGGPIGAELAQAQRRLGARVSLLEMFTVLGKDDPDVTAFARKRLVEDGIEIHEGIAIKEIAQDGNGIAVSIEVDGKPQRIVGSHLLVAAGRRANVNGLNLEAAGVTYSAKGIEVDARLRTTNKKIFAIGDVAGGYQFTHMAGYHAGIVIRNVLFKLPAKVDYKAVPWVTFTDPEIAHVGLTEAQAREQFGDKVRALKWSFEENDRAQAERATEGLVKVVVGARGKILGASIAGLHAGELLQPWVLAISQGMKIGAMANLIAPYPTLGEVNKRAAGSYYTPSLFSERTRKIVRFLQRF</sequence>
<keyword evidence="5 10" id="KW-0560">Oxidoreductase</keyword>
<evidence type="ECO:0000259" key="12">
    <source>
        <dbReference type="Pfam" id="PF07992"/>
    </source>
</evidence>
<evidence type="ECO:0000256" key="4">
    <source>
        <dbReference type="ARBA" id="ARBA00022857"/>
    </source>
</evidence>
<dbReference type="PRINTS" id="PR00411">
    <property type="entry name" value="PNDRDTASEI"/>
</dbReference>
<feature type="binding site" evidence="8">
    <location>
        <begin position="178"/>
        <end position="185"/>
    </location>
    <ligand>
        <name>NAD(+)</name>
        <dbReference type="ChEBI" id="CHEBI:57540"/>
    </ligand>
</feature>
<dbReference type="AlphaFoldDB" id="A0A967C3V0"/>
<evidence type="ECO:0000313" key="13">
    <source>
        <dbReference type="EMBL" id="NIA67815.1"/>
    </source>
</evidence>
<evidence type="ECO:0000256" key="7">
    <source>
        <dbReference type="ARBA" id="ARBA00023284"/>
    </source>
</evidence>
<reference evidence="13" key="1">
    <citation type="submission" date="2020-03" db="EMBL/GenBank/DDBJ databases">
        <title>Genome of Pelagibius litoralis DSM 21314T.</title>
        <authorList>
            <person name="Wang G."/>
        </authorList>
    </citation>
    <scope>NUCLEOTIDE SEQUENCE</scope>
    <source>
        <strain evidence="13">DSM 21314</strain>
    </source>
</reference>
<dbReference type="EMBL" id="JAAQPH010000003">
    <property type="protein sequence ID" value="NIA67815.1"/>
    <property type="molecule type" value="Genomic_DNA"/>
</dbReference>
<dbReference type="InterPro" id="IPR001100">
    <property type="entry name" value="Pyr_nuc-diS_OxRdtase"/>
</dbReference>
<accession>A0A967C3V0</accession>
<comment type="similarity">
    <text evidence="1 10">Belongs to the class-I pyridine nucleotide-disulfide oxidoreductase family.</text>
</comment>
<organism evidence="13 14">
    <name type="scientific">Pelagibius litoralis</name>
    <dbReference type="NCBI Taxonomy" id="374515"/>
    <lineage>
        <taxon>Bacteria</taxon>
        <taxon>Pseudomonadati</taxon>
        <taxon>Pseudomonadota</taxon>
        <taxon>Alphaproteobacteria</taxon>
        <taxon>Rhodospirillales</taxon>
        <taxon>Rhodovibrionaceae</taxon>
        <taxon>Pelagibius</taxon>
    </lineage>
</organism>
<feature type="binding site" evidence="8">
    <location>
        <position position="117"/>
    </location>
    <ligand>
        <name>FAD</name>
        <dbReference type="ChEBI" id="CHEBI:57692"/>
    </ligand>
</feature>
<evidence type="ECO:0000256" key="2">
    <source>
        <dbReference type="ARBA" id="ARBA00022630"/>
    </source>
</evidence>
<keyword evidence="3 8" id="KW-0274">FAD</keyword>
<evidence type="ECO:0000256" key="1">
    <source>
        <dbReference type="ARBA" id="ARBA00007532"/>
    </source>
</evidence>
<dbReference type="InterPro" id="IPR023753">
    <property type="entry name" value="FAD/NAD-binding_dom"/>
</dbReference>
<feature type="binding site" evidence="8">
    <location>
        <begin position="141"/>
        <end position="143"/>
    </location>
    <ligand>
        <name>FAD</name>
        <dbReference type="ChEBI" id="CHEBI:57692"/>
    </ligand>
</feature>
<comment type="cofactor">
    <cofactor evidence="8">
        <name>FAD</name>
        <dbReference type="ChEBI" id="CHEBI:57692"/>
    </cofactor>
    <text evidence="8">Binds 1 FAD per subunit.</text>
</comment>
<evidence type="ECO:0000256" key="5">
    <source>
        <dbReference type="ARBA" id="ARBA00023002"/>
    </source>
</evidence>
<feature type="disulfide bond" description="Redox-active" evidence="9">
    <location>
        <begin position="44"/>
        <end position="49"/>
    </location>
</feature>
<feature type="domain" description="Pyridine nucleotide-disulphide oxidoreductase dimerisation" evidence="11">
    <location>
        <begin position="342"/>
        <end position="450"/>
    </location>
</feature>
<evidence type="ECO:0000256" key="9">
    <source>
        <dbReference type="PIRSR" id="PIRSR000350-4"/>
    </source>
</evidence>
<feature type="binding site" evidence="8">
    <location>
        <position position="267"/>
    </location>
    <ligand>
        <name>NAD(+)</name>
        <dbReference type="ChEBI" id="CHEBI:57540"/>
    </ligand>
</feature>
<dbReference type="PROSITE" id="PS00076">
    <property type="entry name" value="PYRIDINE_REDOX_1"/>
    <property type="match status" value="1"/>
</dbReference>
<dbReference type="Pfam" id="PF02852">
    <property type="entry name" value="Pyr_redox_dim"/>
    <property type="match status" value="1"/>
</dbReference>
<dbReference type="Gene3D" id="3.50.50.60">
    <property type="entry name" value="FAD/NAD(P)-binding domain"/>
    <property type="match status" value="2"/>
</dbReference>
<dbReference type="SUPFAM" id="SSF51905">
    <property type="entry name" value="FAD/NAD(P)-binding domain"/>
    <property type="match status" value="1"/>
</dbReference>
<dbReference type="InterPro" id="IPR016156">
    <property type="entry name" value="FAD/NAD-linked_Rdtase_dimer_sf"/>
</dbReference>
<dbReference type="Proteomes" id="UP000761264">
    <property type="component" value="Unassembled WGS sequence"/>
</dbReference>
<dbReference type="InterPro" id="IPR004099">
    <property type="entry name" value="Pyr_nucl-diS_OxRdtase_dimer"/>
</dbReference>
<evidence type="ECO:0000256" key="3">
    <source>
        <dbReference type="ARBA" id="ARBA00022827"/>
    </source>
</evidence>
<comment type="caution">
    <text evidence="13">The sequence shown here is derived from an EMBL/GenBank/DDBJ whole genome shotgun (WGS) entry which is preliminary data.</text>
</comment>
<dbReference type="Pfam" id="PF07992">
    <property type="entry name" value="Pyr_redox_2"/>
    <property type="match status" value="1"/>
</dbReference>
<name>A0A967C3V0_9PROT</name>
<protein>
    <submittedName>
        <fullName evidence="13">FAD-dependent oxidoreductase</fullName>
    </submittedName>
</protein>
<keyword evidence="6" id="KW-1015">Disulfide bond</keyword>
<dbReference type="PANTHER" id="PTHR43014:SF2">
    <property type="entry name" value="MERCURIC REDUCTASE"/>
    <property type="match status" value="1"/>
</dbReference>
<keyword evidence="2 10" id="KW-0285">Flavoprotein</keyword>
<evidence type="ECO:0000313" key="14">
    <source>
        <dbReference type="Proteomes" id="UP000761264"/>
    </source>
</evidence>
<evidence type="ECO:0000259" key="11">
    <source>
        <dbReference type="Pfam" id="PF02852"/>
    </source>
</evidence>
<dbReference type="PANTHER" id="PTHR43014">
    <property type="entry name" value="MERCURIC REDUCTASE"/>
    <property type="match status" value="1"/>
</dbReference>
<keyword evidence="4" id="KW-0521">NADP</keyword>
<dbReference type="GO" id="GO:0003955">
    <property type="term" value="F:NAD(P)H dehydrogenase (quinone) activity"/>
    <property type="evidence" value="ECO:0007669"/>
    <property type="project" value="TreeGrafter"/>
</dbReference>
<dbReference type="InterPro" id="IPR012999">
    <property type="entry name" value="Pyr_OxRdtase_I_AS"/>
</dbReference>
<dbReference type="GO" id="GO:0050660">
    <property type="term" value="F:flavin adenine dinucleotide binding"/>
    <property type="evidence" value="ECO:0007669"/>
    <property type="project" value="TreeGrafter"/>
</dbReference>
<proteinExistence type="inferred from homology"/>
<dbReference type="PRINTS" id="PR00368">
    <property type="entry name" value="FADPNR"/>
</dbReference>
<evidence type="ECO:0000256" key="6">
    <source>
        <dbReference type="ARBA" id="ARBA00023157"/>
    </source>
</evidence>
<dbReference type="PIRSF" id="PIRSF000350">
    <property type="entry name" value="Mercury_reductase_MerA"/>
    <property type="match status" value="1"/>
</dbReference>
<dbReference type="SUPFAM" id="SSF55424">
    <property type="entry name" value="FAD/NAD-linked reductases, dimerisation (C-terminal) domain"/>
    <property type="match status" value="1"/>
</dbReference>
<evidence type="ECO:0000256" key="8">
    <source>
        <dbReference type="PIRSR" id="PIRSR000350-3"/>
    </source>
</evidence>